<keyword evidence="4" id="KW-0413">Isomerase</keyword>
<dbReference type="SUPFAM" id="SSF74650">
    <property type="entry name" value="Galactose mutarotase-like"/>
    <property type="match status" value="1"/>
</dbReference>
<dbReference type="PANTHER" id="PTHR11122:SF13">
    <property type="entry name" value="GLUCOSE-6-PHOSPHATE 1-EPIMERASE"/>
    <property type="match status" value="1"/>
</dbReference>
<dbReference type="Gene3D" id="2.70.98.10">
    <property type="match status" value="1"/>
</dbReference>
<feature type="binding site" evidence="6">
    <location>
        <position position="62"/>
    </location>
    <ligand>
        <name>substrate</name>
    </ligand>
</feature>
<dbReference type="PIRSF" id="PIRSF016020">
    <property type="entry name" value="PHexose_mutarotase"/>
    <property type="match status" value="1"/>
</dbReference>
<evidence type="ECO:0000256" key="5">
    <source>
        <dbReference type="PIRSR" id="PIRSR016020-1"/>
    </source>
</evidence>
<feature type="non-terminal residue" evidence="7">
    <location>
        <position position="270"/>
    </location>
</feature>
<evidence type="ECO:0000313" key="7">
    <source>
        <dbReference type="EMBL" id="RKP14823.1"/>
    </source>
</evidence>
<evidence type="ECO:0000256" key="1">
    <source>
        <dbReference type="ARBA" id="ARBA00001096"/>
    </source>
</evidence>
<name>A0A4P9Y745_9FUNG</name>
<dbReference type="InterPro" id="IPR011013">
    <property type="entry name" value="Gal_mutarotase_sf_dom"/>
</dbReference>
<proteinExistence type="inferred from homology"/>
<gene>
    <name evidence="7" type="ORF">BJ684DRAFT_2414</name>
</gene>
<dbReference type="EC" id="5.1.3.15" evidence="3"/>
<evidence type="ECO:0000256" key="3">
    <source>
        <dbReference type="ARBA" id="ARBA00012083"/>
    </source>
</evidence>
<dbReference type="Proteomes" id="UP000267251">
    <property type="component" value="Unassembled WGS sequence"/>
</dbReference>
<evidence type="ECO:0000256" key="2">
    <source>
        <dbReference type="ARBA" id="ARBA00005866"/>
    </source>
</evidence>
<dbReference type="OrthoDB" id="1659429at2759"/>
<dbReference type="Pfam" id="PF01263">
    <property type="entry name" value="Aldose_epim"/>
    <property type="match status" value="1"/>
</dbReference>
<dbReference type="GO" id="GO:0047938">
    <property type="term" value="F:glucose-6-phosphate 1-epimerase activity"/>
    <property type="evidence" value="ECO:0007669"/>
    <property type="project" value="UniProtKB-EC"/>
</dbReference>
<dbReference type="GO" id="GO:0030246">
    <property type="term" value="F:carbohydrate binding"/>
    <property type="evidence" value="ECO:0007669"/>
    <property type="project" value="InterPro"/>
</dbReference>
<dbReference type="CDD" id="cd09020">
    <property type="entry name" value="D-hex-6-P-epi_like"/>
    <property type="match status" value="1"/>
</dbReference>
<dbReference type="InterPro" id="IPR008183">
    <property type="entry name" value="Aldose_1/G6P_1-epimerase"/>
</dbReference>
<comment type="catalytic activity">
    <reaction evidence="1">
        <text>alpha-D-glucose 6-phosphate = beta-D-glucose 6-phosphate</text>
        <dbReference type="Rhea" id="RHEA:16249"/>
        <dbReference type="ChEBI" id="CHEBI:58225"/>
        <dbReference type="ChEBI" id="CHEBI:58247"/>
        <dbReference type="EC" id="5.1.3.15"/>
    </reaction>
</comment>
<feature type="binding site" evidence="6">
    <location>
        <position position="38"/>
    </location>
    <ligand>
        <name>substrate</name>
    </ligand>
</feature>
<dbReference type="AlphaFoldDB" id="A0A4P9Y745"/>
<feature type="binding site" evidence="6">
    <location>
        <position position="67"/>
    </location>
    <ligand>
        <name>substrate</name>
    </ligand>
</feature>
<dbReference type="GO" id="GO:0005737">
    <property type="term" value="C:cytoplasm"/>
    <property type="evidence" value="ECO:0007669"/>
    <property type="project" value="TreeGrafter"/>
</dbReference>
<feature type="non-terminal residue" evidence="7">
    <location>
        <position position="1"/>
    </location>
</feature>
<sequence>DKVEVYLYGATVTSWESCGKERLYLSKTAKLDGSKAVRGGIPLVFPVFGKYPAAHEYGDLPQHGFARISTWRLVAVQEEDNGEVVATFGLGPEDVDPKLTGAWPNAFKLEYRVSVSECKLETQLTVQNPGHEPWPFHALFHTYLRTEGADQVRIHGLQGLNYTDKVLGEADGHEVDESITLTGETDRVYAHAPEQLSVEVGKGMQMTMQSSGTEDVVVWNPWVEKARAMGDFDNDGWKEMVCVEIGSVATEVALAAEGGTWEGKQVMKVK</sequence>
<feature type="active site" evidence="5">
    <location>
        <position position="244"/>
    </location>
</feature>
<dbReference type="GO" id="GO:0005975">
    <property type="term" value="P:carbohydrate metabolic process"/>
    <property type="evidence" value="ECO:0007669"/>
    <property type="project" value="InterPro"/>
</dbReference>
<dbReference type="PANTHER" id="PTHR11122">
    <property type="entry name" value="APOSPORY-ASSOCIATED PROTEIN C-RELATED"/>
    <property type="match status" value="1"/>
</dbReference>
<evidence type="ECO:0000313" key="8">
    <source>
        <dbReference type="Proteomes" id="UP000267251"/>
    </source>
</evidence>
<dbReference type="InterPro" id="IPR025532">
    <property type="entry name" value="G6P_1-epimerase"/>
</dbReference>
<keyword evidence="8" id="KW-1185">Reference proteome</keyword>
<comment type="similarity">
    <text evidence="2">Belongs to the glucose-6-phosphate 1-epimerase family.</text>
</comment>
<feature type="active site" evidence="5">
    <location>
        <position position="141"/>
    </location>
</feature>
<reference evidence="8" key="1">
    <citation type="journal article" date="2018" name="Nat. Microbiol.">
        <title>Leveraging single-cell genomics to expand the fungal tree of life.</title>
        <authorList>
            <person name="Ahrendt S.R."/>
            <person name="Quandt C.A."/>
            <person name="Ciobanu D."/>
            <person name="Clum A."/>
            <person name="Salamov A."/>
            <person name="Andreopoulos B."/>
            <person name="Cheng J.F."/>
            <person name="Woyke T."/>
            <person name="Pelin A."/>
            <person name="Henrissat B."/>
            <person name="Reynolds N.K."/>
            <person name="Benny G.L."/>
            <person name="Smith M.E."/>
            <person name="James T.Y."/>
            <person name="Grigoriev I.V."/>
        </authorList>
    </citation>
    <scope>NUCLEOTIDE SEQUENCE [LARGE SCALE GENOMIC DNA]</scope>
</reference>
<evidence type="ECO:0000256" key="4">
    <source>
        <dbReference type="ARBA" id="ARBA00023235"/>
    </source>
</evidence>
<accession>A0A4P9Y745</accession>
<dbReference type="InterPro" id="IPR014718">
    <property type="entry name" value="GH-type_carb-bd"/>
</dbReference>
<evidence type="ECO:0000256" key="6">
    <source>
        <dbReference type="PIRSR" id="PIRSR016020-2"/>
    </source>
</evidence>
<protein>
    <recommendedName>
        <fullName evidence="3">glucose-6-phosphate 1-epimerase</fullName>
        <ecNumber evidence="3">5.1.3.15</ecNumber>
    </recommendedName>
</protein>
<dbReference type="EMBL" id="KZ987786">
    <property type="protein sequence ID" value="RKP14823.1"/>
    <property type="molecule type" value="Genomic_DNA"/>
</dbReference>
<organism evidence="7 8">
    <name type="scientific">Piptocephalis cylindrospora</name>
    <dbReference type="NCBI Taxonomy" id="1907219"/>
    <lineage>
        <taxon>Eukaryota</taxon>
        <taxon>Fungi</taxon>
        <taxon>Fungi incertae sedis</taxon>
        <taxon>Zoopagomycota</taxon>
        <taxon>Zoopagomycotina</taxon>
        <taxon>Zoopagomycetes</taxon>
        <taxon>Zoopagales</taxon>
        <taxon>Piptocephalidaceae</taxon>
        <taxon>Piptocephalis</taxon>
    </lineage>
</organism>